<dbReference type="InterPro" id="IPR054134">
    <property type="entry name" value="PAXX_N"/>
</dbReference>
<dbReference type="PANTHER" id="PTHR28586">
    <property type="entry name" value="PROTEIN PAXX"/>
    <property type="match status" value="1"/>
</dbReference>
<dbReference type="InterPro" id="IPR027873">
    <property type="entry name" value="PAXX"/>
</dbReference>
<sequence>MALAGSFRVVQHEGQRFLCFCSENPVPRLHVTNACEFWSCDVALDKLDRQVSQCGLNSSCDDCIVKLREAFEYQTPTLTIQDSKAILQFQDSRQTLTFDLFKVSLSEARKLAQDLVFGLVEQVQKLEKHVKEGALANAGTLPLGSPEKNTLKSQSLFSPGFFPPLLNRTQSPQRPGRSRHRASGK</sequence>
<organism evidence="2 3">
    <name type="scientific">Gekko japonicus</name>
    <name type="common">Schlegel's Japanese gecko</name>
    <dbReference type="NCBI Taxonomy" id="146911"/>
    <lineage>
        <taxon>Eukaryota</taxon>
        <taxon>Metazoa</taxon>
        <taxon>Chordata</taxon>
        <taxon>Craniata</taxon>
        <taxon>Vertebrata</taxon>
        <taxon>Euteleostomi</taxon>
        <taxon>Lepidosauria</taxon>
        <taxon>Squamata</taxon>
        <taxon>Bifurcata</taxon>
        <taxon>Gekkota</taxon>
        <taxon>Gekkonidae</taxon>
        <taxon>Gekkoninae</taxon>
        <taxon>Gekko</taxon>
    </lineage>
</organism>
<evidence type="ECO:0000256" key="1">
    <source>
        <dbReference type="SAM" id="MobiDB-lite"/>
    </source>
</evidence>
<dbReference type="CDD" id="cd22286">
    <property type="entry name" value="HD_PAXX_N"/>
    <property type="match status" value="1"/>
</dbReference>
<name>A0ABM1L7Q8_GEKJA</name>
<evidence type="ECO:0000313" key="3">
    <source>
        <dbReference type="RefSeq" id="XP_015281995.1"/>
    </source>
</evidence>
<dbReference type="Pfam" id="PF15384">
    <property type="entry name" value="PAXX"/>
    <property type="match status" value="1"/>
</dbReference>
<feature type="compositionally biased region" description="Basic residues" evidence="1">
    <location>
        <begin position="176"/>
        <end position="185"/>
    </location>
</feature>
<accession>A0ABM1L7Q8</accession>
<dbReference type="GeneID" id="107123283"/>
<feature type="region of interest" description="Disordered" evidence="1">
    <location>
        <begin position="157"/>
        <end position="185"/>
    </location>
</feature>
<keyword evidence="2" id="KW-1185">Reference proteome</keyword>
<dbReference type="Proteomes" id="UP000694871">
    <property type="component" value="Unplaced"/>
</dbReference>
<reference evidence="3" key="1">
    <citation type="submission" date="2025-08" db="UniProtKB">
        <authorList>
            <consortium name="RefSeq"/>
        </authorList>
    </citation>
    <scope>IDENTIFICATION</scope>
</reference>
<protein>
    <submittedName>
        <fullName evidence="3">Protein PAXX isoform X2</fullName>
    </submittedName>
</protein>
<evidence type="ECO:0000313" key="2">
    <source>
        <dbReference type="Proteomes" id="UP000694871"/>
    </source>
</evidence>
<dbReference type="RefSeq" id="XP_015281995.1">
    <property type="nucleotide sequence ID" value="XM_015426509.1"/>
</dbReference>
<gene>
    <name evidence="3" type="primary">LOC107123283</name>
</gene>
<proteinExistence type="predicted"/>
<dbReference type="PANTHER" id="PTHR28586:SF1">
    <property type="entry name" value="PROTEIN PAXX"/>
    <property type="match status" value="1"/>
</dbReference>